<protein>
    <submittedName>
        <fullName evidence="1">Uncharacterized protein</fullName>
    </submittedName>
</protein>
<evidence type="ECO:0000313" key="1">
    <source>
        <dbReference type="EMBL" id="BBO70688.1"/>
    </source>
</evidence>
<dbReference type="EMBL" id="AP021874">
    <property type="protein sequence ID" value="BBO70688.1"/>
    <property type="molecule type" value="Genomic_DNA"/>
</dbReference>
<proteinExistence type="predicted"/>
<dbReference type="AlphaFoldDB" id="A0A5K7YPP7"/>
<dbReference type="Proteomes" id="UP000427906">
    <property type="component" value="Chromosome"/>
</dbReference>
<gene>
    <name evidence="1" type="ORF">DSCA_46180</name>
</gene>
<keyword evidence="2" id="KW-1185">Reference proteome</keyword>
<dbReference type="KEGG" id="dalk:DSCA_46180"/>
<name>A0A5K7YPP7_9BACT</name>
<reference evidence="1 2" key="1">
    <citation type="submission" date="2019-11" db="EMBL/GenBank/DDBJ databases">
        <title>Comparative genomics of hydrocarbon-degrading Desulfosarcina strains.</title>
        <authorList>
            <person name="Watanabe M."/>
            <person name="Kojima H."/>
            <person name="Fukui M."/>
        </authorList>
    </citation>
    <scope>NUCLEOTIDE SEQUENCE [LARGE SCALE GENOMIC DNA]</scope>
    <source>
        <strain evidence="1 2">PL12</strain>
    </source>
</reference>
<accession>A0A5K7YPP7</accession>
<organism evidence="1 2">
    <name type="scientific">Desulfosarcina alkanivorans</name>
    <dbReference type="NCBI Taxonomy" id="571177"/>
    <lineage>
        <taxon>Bacteria</taxon>
        <taxon>Pseudomonadati</taxon>
        <taxon>Thermodesulfobacteriota</taxon>
        <taxon>Desulfobacteria</taxon>
        <taxon>Desulfobacterales</taxon>
        <taxon>Desulfosarcinaceae</taxon>
        <taxon>Desulfosarcina</taxon>
    </lineage>
</organism>
<dbReference type="OrthoDB" id="9811496at2"/>
<dbReference type="RefSeq" id="WP_155318619.1">
    <property type="nucleotide sequence ID" value="NZ_AP021874.1"/>
</dbReference>
<sequence>MGDRGGCPCRRIALPGQKRLTTASHAQNPEVAGAFNIAGKGTIPLDDMGGLMGNRPAWVPSRILYPLNHIAWTLRLHFITRFPSVALGLFRYSRMASPQRFIDRTKFSYRYDSRSAFGDFARHAGRSSNAHRQR</sequence>
<evidence type="ECO:0000313" key="2">
    <source>
        <dbReference type="Proteomes" id="UP000427906"/>
    </source>
</evidence>